<dbReference type="PANTHER" id="PTHR35335">
    <property type="entry name" value="UPF0716 PROTEIN FXSA"/>
    <property type="match status" value="1"/>
</dbReference>
<dbReference type="RefSeq" id="WP_042405816.1">
    <property type="nucleotide sequence ID" value="NZ_CBYN010000021.1"/>
</dbReference>
<keyword evidence="3" id="KW-1185">Reference proteome</keyword>
<keyword evidence="1" id="KW-1133">Transmembrane helix</keyword>
<reference evidence="2 3" key="1">
    <citation type="submission" date="2020-10" db="EMBL/GenBank/DDBJ databases">
        <title>Complete genome sequence of Corynebacterium jeddahense DSM 45997, type strain of Corynebacterium jeddahense.</title>
        <authorList>
            <person name="Busche T."/>
            <person name="Kalinowski J."/>
            <person name="Ruckert C."/>
        </authorList>
    </citation>
    <scope>NUCLEOTIDE SEQUENCE [LARGE SCALE GENOMIC DNA]</scope>
    <source>
        <strain evidence="2 3">DSM 45997</strain>
    </source>
</reference>
<sequence>MPIFFLAYVVVEALAFFLVAKLIGVGWALLAAILLMILGGAISTNELRKALFDAVDGRTSVGQLAGDSALLIAGWALSVVPGFVTSLLGLPLVFAPTRAIVRRTMTSRVRARVEDLGAAVYAATPLGQQTTSYGSFADPARPAGGAGSTSAERHEVIDAEELEQWYRMDGGGER</sequence>
<dbReference type="EMBL" id="CP063194">
    <property type="protein sequence ID" value="WCZ38896.1"/>
    <property type="molecule type" value="Genomic_DNA"/>
</dbReference>
<evidence type="ECO:0000313" key="2">
    <source>
        <dbReference type="EMBL" id="WCZ38896.1"/>
    </source>
</evidence>
<dbReference type="NCBIfam" id="NF008528">
    <property type="entry name" value="PRK11463.1-2"/>
    <property type="match status" value="1"/>
</dbReference>
<keyword evidence="1" id="KW-0472">Membrane</keyword>
<protein>
    <submittedName>
        <fullName evidence="2">Phage T7 F exclusion suppressor FxsA</fullName>
    </submittedName>
</protein>
<proteinExistence type="predicted"/>
<evidence type="ECO:0000313" key="3">
    <source>
        <dbReference type="Proteomes" id="UP001218071"/>
    </source>
</evidence>
<name>A0ABY7UL68_9CORY</name>
<evidence type="ECO:0000256" key="1">
    <source>
        <dbReference type="SAM" id="Phobius"/>
    </source>
</evidence>
<keyword evidence="1" id="KW-0812">Transmembrane</keyword>
<dbReference type="Proteomes" id="UP001218071">
    <property type="component" value="Chromosome"/>
</dbReference>
<organism evidence="2 3">
    <name type="scientific">Corynebacterium jeddahense</name>
    <dbReference type="NCBI Taxonomy" id="1414719"/>
    <lineage>
        <taxon>Bacteria</taxon>
        <taxon>Bacillati</taxon>
        <taxon>Actinomycetota</taxon>
        <taxon>Actinomycetes</taxon>
        <taxon>Mycobacteriales</taxon>
        <taxon>Corynebacteriaceae</taxon>
        <taxon>Corynebacterium</taxon>
    </lineage>
</organism>
<dbReference type="PANTHER" id="PTHR35335:SF1">
    <property type="entry name" value="UPF0716 PROTEIN FXSA"/>
    <property type="match status" value="1"/>
</dbReference>
<gene>
    <name evidence="2" type="ORF">CJEDD_06470</name>
</gene>
<feature type="transmembrane region" description="Helical" evidence="1">
    <location>
        <begin position="68"/>
        <end position="94"/>
    </location>
</feature>
<accession>A0ABY7UL68</accession>
<dbReference type="InterPro" id="IPR007313">
    <property type="entry name" value="FxsA"/>
</dbReference>
<dbReference type="Pfam" id="PF04186">
    <property type="entry name" value="FxsA"/>
    <property type="match status" value="1"/>
</dbReference>